<dbReference type="PANTHER" id="PTHR45588">
    <property type="entry name" value="TPR DOMAIN-CONTAINING PROTEIN"/>
    <property type="match status" value="1"/>
</dbReference>
<comment type="caution">
    <text evidence="2">The sequence shown here is derived from an EMBL/GenBank/DDBJ whole genome shotgun (WGS) entry which is preliminary data.</text>
</comment>
<accession>A0ABT1SXS6</accession>
<dbReference type="Proteomes" id="UP001204376">
    <property type="component" value="Unassembled WGS sequence"/>
</dbReference>
<feature type="repeat" description="TPR" evidence="1">
    <location>
        <begin position="73"/>
        <end position="106"/>
    </location>
</feature>
<sequence>MKIVSPILLWGTLFLLAGTTLFKPRYRAYSPDVSICGGALPSDITPNKDGKFISIIAGTGHHHYKINTRSDSAQIYFDQGLSFYYGYHFTEALASFKEAARFDPNCTMAWWGQTLALGPYYNNYNYRMPAAVTIAKMSLQRTNTGASAKESDLANAMAKRYSSDTTNADRVQLDEGYATAMKTLMKKYPLDNDIKALYIDAVMLCHKWDFWNNDGTPKSWTPELVSLCESILKKEPRQPAALHYYIHLTEASRNPAKALPYADVLKDLMPSVAHMVHMPTHSYQRNGLFAKGVFVNEQANAVFQKMDSTSGLRLSKYNPIHFFAVQSYCAMNAGMYTKGRPLYYRARERMKALNPDFKNDPYAQFVYSLPDIALVRLGKWQEILQQPRPDPQWKYARIMDDFAKGIAYVRKNDPGAARQCLSDLQVNLTDSLLAIRRMPFNKPKQCGEIAAGILLGEILFAEGKTAEAINAFKNAVNAEDKLIYREPQEWLIPARQYLGACLLKINRARDAEMVYRDDLVYNPGNGWSQLGMNISLKAQKKLKEARKYEALYQQAFAAGDVKPVASVF</sequence>
<reference evidence="2 3" key="1">
    <citation type="submission" date="2022-07" db="EMBL/GenBank/DDBJ databases">
        <title>Mucilaginibacter sp. JC4.</title>
        <authorList>
            <person name="Le V."/>
            <person name="Ko S.-R."/>
            <person name="Ahn C.-Y."/>
            <person name="Oh H.-M."/>
        </authorList>
    </citation>
    <scope>NUCLEOTIDE SEQUENCE [LARGE SCALE GENOMIC DNA]</scope>
    <source>
        <strain evidence="2 3">JC4</strain>
    </source>
</reference>
<dbReference type="InterPro" id="IPR011990">
    <property type="entry name" value="TPR-like_helical_dom_sf"/>
</dbReference>
<proteinExistence type="predicted"/>
<dbReference type="Gene3D" id="1.25.40.10">
    <property type="entry name" value="Tetratricopeptide repeat domain"/>
    <property type="match status" value="1"/>
</dbReference>
<dbReference type="InterPro" id="IPR019734">
    <property type="entry name" value="TPR_rpt"/>
</dbReference>
<dbReference type="PANTHER" id="PTHR45588:SF1">
    <property type="entry name" value="WW DOMAIN-CONTAINING PROTEIN"/>
    <property type="match status" value="1"/>
</dbReference>
<evidence type="ECO:0000256" key="1">
    <source>
        <dbReference type="PROSITE-ProRule" id="PRU00339"/>
    </source>
</evidence>
<dbReference type="EMBL" id="JANHOH010000001">
    <property type="protein sequence ID" value="MCQ6957152.1"/>
    <property type="molecule type" value="Genomic_DNA"/>
</dbReference>
<keyword evidence="1" id="KW-0802">TPR repeat</keyword>
<keyword evidence="3" id="KW-1185">Reference proteome</keyword>
<dbReference type="SUPFAM" id="SSF48452">
    <property type="entry name" value="TPR-like"/>
    <property type="match status" value="1"/>
</dbReference>
<dbReference type="PROSITE" id="PS50005">
    <property type="entry name" value="TPR"/>
    <property type="match status" value="1"/>
</dbReference>
<evidence type="ECO:0008006" key="4">
    <source>
        <dbReference type="Google" id="ProtNLM"/>
    </source>
</evidence>
<organism evidence="2 3">
    <name type="scientific">Mucilaginibacter aquariorum</name>
    <dbReference type="NCBI Taxonomy" id="2967225"/>
    <lineage>
        <taxon>Bacteria</taxon>
        <taxon>Pseudomonadati</taxon>
        <taxon>Bacteroidota</taxon>
        <taxon>Sphingobacteriia</taxon>
        <taxon>Sphingobacteriales</taxon>
        <taxon>Sphingobacteriaceae</taxon>
        <taxon>Mucilaginibacter</taxon>
    </lineage>
</organism>
<dbReference type="SMART" id="SM00028">
    <property type="entry name" value="TPR"/>
    <property type="match status" value="3"/>
</dbReference>
<protein>
    <recommendedName>
        <fullName evidence="4">Tetratricopeptide repeat protein</fullName>
    </recommendedName>
</protein>
<evidence type="ECO:0000313" key="3">
    <source>
        <dbReference type="Proteomes" id="UP001204376"/>
    </source>
</evidence>
<gene>
    <name evidence="2" type="ORF">NPE20_04250</name>
</gene>
<name>A0ABT1SXS6_9SPHI</name>
<evidence type="ECO:0000313" key="2">
    <source>
        <dbReference type="EMBL" id="MCQ6957152.1"/>
    </source>
</evidence>